<dbReference type="InterPro" id="IPR010699">
    <property type="entry name" value="DUF1275"/>
</dbReference>
<keyword evidence="3" id="KW-1185">Reference proteome</keyword>
<evidence type="ECO:0000313" key="2">
    <source>
        <dbReference type="EMBL" id="KAK6349393.1"/>
    </source>
</evidence>
<keyword evidence="1" id="KW-0472">Membrane</keyword>
<dbReference type="EMBL" id="JAVHNQ010000004">
    <property type="protein sequence ID" value="KAK6349393.1"/>
    <property type="molecule type" value="Genomic_DNA"/>
</dbReference>
<feature type="transmembrane region" description="Helical" evidence="1">
    <location>
        <begin position="229"/>
        <end position="247"/>
    </location>
</feature>
<evidence type="ECO:0008006" key="4">
    <source>
        <dbReference type="Google" id="ProtNLM"/>
    </source>
</evidence>
<protein>
    <recommendedName>
        <fullName evidence="4">DUF1275 domain protein</fullName>
    </recommendedName>
</protein>
<gene>
    <name evidence="2" type="ORF">TWF696_005680</name>
</gene>
<evidence type="ECO:0000256" key="1">
    <source>
        <dbReference type="SAM" id="Phobius"/>
    </source>
</evidence>
<comment type="caution">
    <text evidence="2">The sequence shown here is derived from an EMBL/GenBank/DDBJ whole genome shotgun (WGS) entry which is preliminary data.</text>
</comment>
<proteinExistence type="predicted"/>
<dbReference type="Proteomes" id="UP001375240">
    <property type="component" value="Unassembled WGS sequence"/>
</dbReference>
<feature type="transmembrane region" description="Helical" evidence="1">
    <location>
        <begin position="99"/>
        <end position="119"/>
    </location>
</feature>
<feature type="transmembrane region" description="Helical" evidence="1">
    <location>
        <begin position="131"/>
        <end position="149"/>
    </location>
</feature>
<accession>A0AAV9UV81</accession>
<name>A0AAV9UV81_9PEZI</name>
<keyword evidence="1" id="KW-0812">Transmembrane</keyword>
<dbReference type="PANTHER" id="PTHR37488:SF8">
    <property type="entry name" value="DUF1275 DOMAIN PROTEIN (AFU_ORTHOLOGUE AFUA_5G13060)"/>
    <property type="match status" value="1"/>
</dbReference>
<reference evidence="2 3" key="1">
    <citation type="submission" date="2019-10" db="EMBL/GenBank/DDBJ databases">
        <authorList>
            <person name="Palmer J.M."/>
        </authorList>
    </citation>
    <scope>NUCLEOTIDE SEQUENCE [LARGE SCALE GENOMIC DNA]</scope>
    <source>
        <strain evidence="2 3">TWF696</strain>
    </source>
</reference>
<evidence type="ECO:0000313" key="3">
    <source>
        <dbReference type="Proteomes" id="UP001375240"/>
    </source>
</evidence>
<organism evidence="2 3">
    <name type="scientific">Orbilia brochopaga</name>
    <dbReference type="NCBI Taxonomy" id="3140254"/>
    <lineage>
        <taxon>Eukaryota</taxon>
        <taxon>Fungi</taxon>
        <taxon>Dikarya</taxon>
        <taxon>Ascomycota</taxon>
        <taxon>Pezizomycotina</taxon>
        <taxon>Orbiliomycetes</taxon>
        <taxon>Orbiliales</taxon>
        <taxon>Orbiliaceae</taxon>
        <taxon>Orbilia</taxon>
    </lineage>
</organism>
<dbReference type="Pfam" id="PF06912">
    <property type="entry name" value="DUF1275"/>
    <property type="match status" value="1"/>
</dbReference>
<sequence>MTEHPKLEEEAVLPVAANQPHGQLQAPAVGWLQRFRLYNATQVDRNWTSIPVLATSYVSGLTDSAAYNAWSCFVSMQTGNTVFVGLGASHQPLNKPLGWLSSLLSIACFIIGVATIALCSRKAGSTLRGTLVVSFFVQAMLIVLAAVLVQTEVAPIASAAERESGRTQYYYTALAPLAFLAFQAGGQIVVSRAFGHNHIPSIVLTSLYSDLVADPLFFQPVNVKRNERIASAVLVLTGAITGGWIMRNSSMAAVLWLAAGIKFVIMVGFMFWPAEKAKQVD</sequence>
<feature type="transmembrane region" description="Helical" evidence="1">
    <location>
        <begin position="253"/>
        <end position="272"/>
    </location>
</feature>
<feature type="transmembrane region" description="Helical" evidence="1">
    <location>
        <begin position="169"/>
        <end position="190"/>
    </location>
</feature>
<dbReference type="PANTHER" id="PTHR37488">
    <property type="entry name" value="DUF1275 DOMAIN-CONTAINING PROTEIN"/>
    <property type="match status" value="1"/>
</dbReference>
<dbReference type="AlphaFoldDB" id="A0AAV9UV81"/>
<keyword evidence="1" id="KW-1133">Transmembrane helix</keyword>